<dbReference type="AlphaFoldDB" id="A0A842J7A3"/>
<evidence type="ECO:0000313" key="1">
    <source>
        <dbReference type="EMBL" id="MBC2881959.1"/>
    </source>
</evidence>
<evidence type="ECO:0000313" key="2">
    <source>
        <dbReference type="Proteomes" id="UP000552683"/>
    </source>
</evidence>
<organism evidence="1 2">
    <name type="scientific">Campylobacter massiliensis</name>
    <dbReference type="NCBI Taxonomy" id="2762557"/>
    <lineage>
        <taxon>Bacteria</taxon>
        <taxon>Pseudomonadati</taxon>
        <taxon>Campylobacterota</taxon>
        <taxon>Epsilonproteobacteria</taxon>
        <taxon>Campylobacterales</taxon>
        <taxon>Campylobacteraceae</taxon>
        <taxon>Campylobacter</taxon>
    </lineage>
</organism>
<proteinExistence type="predicted"/>
<comment type="caution">
    <text evidence="1">The sequence shown here is derived from an EMBL/GenBank/DDBJ whole genome shotgun (WGS) entry which is preliminary data.</text>
</comment>
<evidence type="ECO:0008006" key="3">
    <source>
        <dbReference type="Google" id="ProtNLM"/>
    </source>
</evidence>
<dbReference type="PROSITE" id="PS51257">
    <property type="entry name" value="PROKAR_LIPOPROTEIN"/>
    <property type="match status" value="1"/>
</dbReference>
<keyword evidence="2" id="KW-1185">Reference proteome</keyword>
<gene>
    <name evidence="1" type="ORF">H7R39_01470</name>
</gene>
<protein>
    <recommendedName>
        <fullName evidence="3">Lipoprotein</fullName>
    </recommendedName>
</protein>
<dbReference type="EMBL" id="JACLZK010000001">
    <property type="protein sequence ID" value="MBC2881959.1"/>
    <property type="molecule type" value="Genomic_DNA"/>
</dbReference>
<dbReference type="RefSeq" id="WP_185897654.1">
    <property type="nucleotide sequence ID" value="NZ_JACLZK010000001.1"/>
</dbReference>
<reference evidence="1 2" key="1">
    <citation type="submission" date="2020-08" db="EMBL/GenBank/DDBJ databases">
        <title>Complete genome and description of Campylobacter massiliensis Marseille-Q3452 sp. nov.</title>
        <authorList>
            <person name="Antezack A."/>
        </authorList>
    </citation>
    <scope>NUCLEOTIDE SEQUENCE [LARGE SCALE GENOMIC DNA]</scope>
    <source>
        <strain evidence="1 2">Marseille-Q3452</strain>
    </source>
</reference>
<accession>A0A842J7A3</accession>
<dbReference type="Proteomes" id="UP000552683">
    <property type="component" value="Unassembled WGS sequence"/>
</dbReference>
<sequence>MKTKITSFALIAAILGGCTMPNLPRASDKNYQSSTTTVLPSVSNALANTQAPKDFREQFESAKPRLQEFLSNMACYNWQKNNKYMEVGKAPRMTKGSSGINTFRYTKAECADLLRVTDIKPIAKNAFKFTVVFMAPDSEEIANYNTLEAIKQANGEWLFRW</sequence>
<name>A0A842J7A3_9BACT</name>